<protein>
    <submittedName>
        <fullName evidence="8">Sigma-70 family RNA polymerase sigma factor</fullName>
    </submittedName>
</protein>
<dbReference type="Proteomes" id="UP001621964">
    <property type="component" value="Unassembled WGS sequence"/>
</dbReference>
<proteinExistence type="inferred from homology"/>
<dbReference type="EMBL" id="JBJGEB010000007">
    <property type="protein sequence ID" value="MFK7642422.1"/>
    <property type="molecule type" value="Genomic_DNA"/>
</dbReference>
<feature type="domain" description="RNA polymerase sigma-70 region 2" evidence="6">
    <location>
        <begin position="13"/>
        <end position="78"/>
    </location>
</feature>
<dbReference type="Pfam" id="PF04542">
    <property type="entry name" value="Sigma70_r2"/>
    <property type="match status" value="1"/>
</dbReference>
<dbReference type="InterPro" id="IPR039425">
    <property type="entry name" value="RNA_pol_sigma-70-like"/>
</dbReference>
<dbReference type="InterPro" id="IPR036388">
    <property type="entry name" value="WH-like_DNA-bd_sf"/>
</dbReference>
<keyword evidence="2" id="KW-0805">Transcription regulation</keyword>
<dbReference type="SUPFAM" id="SSF88659">
    <property type="entry name" value="Sigma3 and sigma4 domains of RNA polymerase sigma factors"/>
    <property type="match status" value="1"/>
</dbReference>
<dbReference type="NCBIfam" id="TIGR02943">
    <property type="entry name" value="Sig70_famx1"/>
    <property type="match status" value="1"/>
</dbReference>
<evidence type="ECO:0000259" key="7">
    <source>
        <dbReference type="Pfam" id="PF08281"/>
    </source>
</evidence>
<comment type="caution">
    <text evidence="8">The sequence shown here is derived from an EMBL/GenBank/DDBJ whole genome shotgun (WGS) entry which is preliminary data.</text>
</comment>
<evidence type="ECO:0000256" key="2">
    <source>
        <dbReference type="ARBA" id="ARBA00023015"/>
    </source>
</evidence>
<evidence type="ECO:0000259" key="6">
    <source>
        <dbReference type="Pfam" id="PF04542"/>
    </source>
</evidence>
<feature type="domain" description="RNA polymerase sigma factor 70 region 4 type 2" evidence="7">
    <location>
        <begin position="132"/>
        <end position="180"/>
    </location>
</feature>
<evidence type="ECO:0000256" key="5">
    <source>
        <dbReference type="ARBA" id="ARBA00023163"/>
    </source>
</evidence>
<keyword evidence="4" id="KW-0238">DNA-binding</keyword>
<dbReference type="InterPro" id="IPR013325">
    <property type="entry name" value="RNA_pol_sigma_r2"/>
</dbReference>
<reference evidence="8 9" key="1">
    <citation type="submission" date="2024-11" db="EMBL/GenBank/DDBJ databases">
        <authorList>
            <person name="Mikucki A.G."/>
            <person name="Kahler C.M."/>
        </authorList>
    </citation>
    <scope>NUCLEOTIDE SEQUENCE [LARGE SCALE GENOMIC DNA]</scope>
    <source>
        <strain evidence="8 9">EXNM717</strain>
    </source>
</reference>
<dbReference type="InterPro" id="IPR013249">
    <property type="entry name" value="RNA_pol_sigma70_r4_t2"/>
</dbReference>
<dbReference type="SUPFAM" id="SSF88946">
    <property type="entry name" value="Sigma2 domain of RNA polymerase sigma factors"/>
    <property type="match status" value="1"/>
</dbReference>
<dbReference type="InterPro" id="IPR013324">
    <property type="entry name" value="RNA_pol_sigma_r3/r4-like"/>
</dbReference>
<evidence type="ECO:0000313" key="8">
    <source>
        <dbReference type="EMBL" id="MFK7642422.1"/>
    </source>
</evidence>
<name>A0ABW8Q6J2_9NEIS</name>
<evidence type="ECO:0000313" key="9">
    <source>
        <dbReference type="Proteomes" id="UP001621964"/>
    </source>
</evidence>
<keyword evidence="5" id="KW-0804">Transcription</keyword>
<keyword evidence="3" id="KW-0731">Sigma factor</keyword>
<dbReference type="Pfam" id="PF08281">
    <property type="entry name" value="Sigma70_r4_2"/>
    <property type="match status" value="1"/>
</dbReference>
<accession>A0ABW8Q6J2</accession>
<dbReference type="RefSeq" id="WP_405386361.1">
    <property type="nucleotide sequence ID" value="NZ_JBJGEB010000007.1"/>
</dbReference>
<comment type="similarity">
    <text evidence="1">Belongs to the sigma-70 factor family. ECF subfamily.</text>
</comment>
<dbReference type="InterPro" id="IPR014284">
    <property type="entry name" value="RNA_pol_sigma-70_dom"/>
</dbReference>
<evidence type="ECO:0000256" key="3">
    <source>
        <dbReference type="ARBA" id="ARBA00023082"/>
    </source>
</evidence>
<keyword evidence="9" id="KW-1185">Reference proteome</keyword>
<dbReference type="Gene3D" id="1.10.10.10">
    <property type="entry name" value="Winged helix-like DNA-binding domain superfamily/Winged helix DNA-binding domain"/>
    <property type="match status" value="1"/>
</dbReference>
<gene>
    <name evidence="8" type="ORF">ACI43T_07935</name>
</gene>
<dbReference type="InterPro" id="IPR007627">
    <property type="entry name" value="RNA_pol_sigma70_r2"/>
</dbReference>
<dbReference type="PANTHER" id="PTHR43133:SF8">
    <property type="entry name" value="RNA POLYMERASE SIGMA FACTOR HI_1459-RELATED"/>
    <property type="match status" value="1"/>
</dbReference>
<sequence>MTSFGKETFGSLLSALRPTILRFAAVQLRDEALAEDIVQDTLAAAWDNQRQFRGEAGLKTWVMAILKNKITDHFRRSRHGGISLEGLQRENEAIDEAWRACFDADGHWLDSASPAQWRPPEDYAEQQDFFRTLENCLGGLPEDTARIFYLREIMGMEVDEICGQFDISKDNCYVILHRARNGLRRCLQLRWFDSDA</sequence>
<evidence type="ECO:0000256" key="4">
    <source>
        <dbReference type="ARBA" id="ARBA00023125"/>
    </source>
</evidence>
<dbReference type="Gene3D" id="1.10.1740.10">
    <property type="match status" value="1"/>
</dbReference>
<dbReference type="InterPro" id="IPR014289">
    <property type="entry name" value="RNA_pol_sigma-24-rel"/>
</dbReference>
<dbReference type="NCBIfam" id="TIGR02937">
    <property type="entry name" value="sigma70-ECF"/>
    <property type="match status" value="1"/>
</dbReference>
<evidence type="ECO:0000256" key="1">
    <source>
        <dbReference type="ARBA" id="ARBA00010641"/>
    </source>
</evidence>
<dbReference type="PANTHER" id="PTHR43133">
    <property type="entry name" value="RNA POLYMERASE ECF-TYPE SIGMA FACTO"/>
    <property type="match status" value="1"/>
</dbReference>
<organism evidence="8 9">
    <name type="scientific">Neisseria oralis</name>
    <dbReference type="NCBI Taxonomy" id="1107316"/>
    <lineage>
        <taxon>Bacteria</taxon>
        <taxon>Pseudomonadati</taxon>
        <taxon>Pseudomonadota</taxon>
        <taxon>Betaproteobacteria</taxon>
        <taxon>Neisseriales</taxon>
        <taxon>Neisseriaceae</taxon>
        <taxon>Neisseria</taxon>
    </lineage>
</organism>